<evidence type="ECO:0000313" key="4">
    <source>
        <dbReference type="Proteomes" id="UP000521872"/>
    </source>
</evidence>
<organism evidence="3 4">
    <name type="scientific">Agrocybe pediades</name>
    <dbReference type="NCBI Taxonomy" id="84607"/>
    <lineage>
        <taxon>Eukaryota</taxon>
        <taxon>Fungi</taxon>
        <taxon>Dikarya</taxon>
        <taxon>Basidiomycota</taxon>
        <taxon>Agaricomycotina</taxon>
        <taxon>Agaricomycetes</taxon>
        <taxon>Agaricomycetidae</taxon>
        <taxon>Agaricales</taxon>
        <taxon>Agaricineae</taxon>
        <taxon>Strophariaceae</taxon>
        <taxon>Agrocybe</taxon>
    </lineage>
</organism>
<dbReference type="SUPFAM" id="SSF52540">
    <property type="entry name" value="P-loop containing nucleoside triphosphate hydrolases"/>
    <property type="match status" value="1"/>
</dbReference>
<protein>
    <recommendedName>
        <fullName evidence="2">Nephrocystin 3-like N-terminal domain-containing protein</fullName>
    </recommendedName>
</protein>
<evidence type="ECO:0000259" key="2">
    <source>
        <dbReference type="Pfam" id="PF24883"/>
    </source>
</evidence>
<evidence type="ECO:0000313" key="3">
    <source>
        <dbReference type="EMBL" id="KAF4613612.1"/>
    </source>
</evidence>
<accession>A0A8H4QNL7</accession>
<dbReference type="AlphaFoldDB" id="A0A8H4QNL7"/>
<keyword evidence="4" id="KW-1185">Reference proteome</keyword>
<comment type="caution">
    <text evidence="3">The sequence shown here is derived from an EMBL/GenBank/DDBJ whole genome shotgun (WGS) entry which is preliminary data.</text>
</comment>
<dbReference type="EMBL" id="JAACJL010000045">
    <property type="protein sequence ID" value="KAF4613612.1"/>
    <property type="molecule type" value="Genomic_DNA"/>
</dbReference>
<dbReference type="Gene3D" id="3.40.50.300">
    <property type="entry name" value="P-loop containing nucleotide triphosphate hydrolases"/>
    <property type="match status" value="1"/>
</dbReference>
<name>A0A8H4QNL7_9AGAR</name>
<gene>
    <name evidence="3" type="ORF">D9613_008182</name>
</gene>
<dbReference type="Pfam" id="PF24883">
    <property type="entry name" value="NPHP3_N"/>
    <property type="match status" value="1"/>
</dbReference>
<dbReference type="Proteomes" id="UP000521872">
    <property type="component" value="Unassembled WGS sequence"/>
</dbReference>
<dbReference type="PANTHER" id="PTHR10039">
    <property type="entry name" value="AMELOGENIN"/>
    <property type="match status" value="1"/>
</dbReference>
<dbReference type="InterPro" id="IPR056884">
    <property type="entry name" value="NPHP3-like_N"/>
</dbReference>
<feature type="domain" description="Nephrocystin 3-like N-terminal" evidence="2">
    <location>
        <begin position="75"/>
        <end position="231"/>
    </location>
</feature>
<reference evidence="3 4" key="1">
    <citation type="submission" date="2019-12" db="EMBL/GenBank/DDBJ databases">
        <authorList>
            <person name="Floudas D."/>
            <person name="Bentzer J."/>
            <person name="Ahren D."/>
            <person name="Johansson T."/>
            <person name="Persson P."/>
            <person name="Tunlid A."/>
        </authorList>
    </citation>
    <scope>NUCLEOTIDE SEQUENCE [LARGE SCALE GENOMIC DNA]</scope>
    <source>
        <strain evidence="3 4">CBS 102.39</strain>
    </source>
</reference>
<sequence>MISLHHSLITGGQFTQNNYHGQKAPFDKLTDAIAPNAFHDSAARFDPPKCHPRTRVKILDHIMDWILGQGQDTPVKPFLWLNGGAGAGKSAIAQSAVERCKEQGLHLASFFFNKSDPTRNHAGLLVATLAYQLFQAFPGTEVQTQILSAITEEPLIFTKRLQQQFTALVVQPLKAYLSTHKFPKPQTSFLIVIDGLDECIAPTSSQKTILSDLSKSLYSSNPCIQIFVASRPEHDIALSFSSEYLCDNHTFISLDLDAQPEAKADVRLYLVDRFARIKDGFNKRTKGPKLDESWPAETVIEKLVKKSSGQFIYAATVIRYVESTRHRPDRRLDMVLELRPHDGDSPFAELDALYANILKSSSNVEKVLEVLSLGVLRVLTIKEETSSVDEIEKVLAYDEGEVEMLFCDLGALVTFSQPPRSTLKILHASLYDYLLDEARSKQFHIDLSGRYIGRHMACVLNYIASSDSDYDPDYFSSLGRRTASFLVRNSYELRWCTIPPELPRAAFSFPLERFLAPHFLSTGVPYRVLELVIAFLHVLRTMALKDLTWSYIEDHQHRNLDTVIIHPLQRYFNEEAMALVLALFCHLGSHRFIPWCNMHLTFAALRYKLPDLAFNILLTDNIFGTSDILNLTYIWIPDDKRQPGFHDAPQSTYFDYMRRFLRSISAPGPTVYAKAAKACFDVLPRLLVPSSSWERNAIADNTEDDPCPHLIFDDTYFGGPWMFTLDSCYDAKRPDSDDDEQLVGVDDERQQHEHERTKAMYFTVVGYLIFFLSRSGRSDDLMAACNKQQASFMEQSNNPFPIRWRRLHLEIDSYLARV</sequence>
<keyword evidence="1" id="KW-0677">Repeat</keyword>
<proteinExistence type="predicted"/>
<dbReference type="InterPro" id="IPR027417">
    <property type="entry name" value="P-loop_NTPase"/>
</dbReference>
<evidence type="ECO:0000256" key="1">
    <source>
        <dbReference type="ARBA" id="ARBA00022737"/>
    </source>
</evidence>